<evidence type="ECO:0000313" key="2">
    <source>
        <dbReference type="Proteomes" id="UP000717585"/>
    </source>
</evidence>
<name>A0A8J6E2V7_9EUKA</name>
<dbReference type="PANTHER" id="PTHR21255">
    <property type="entry name" value="T-COMPLEX-ASSOCIATED-TESTIS-EXPRESSED 1/ DYNEIN LIGHT CHAIN"/>
    <property type="match status" value="1"/>
</dbReference>
<reference evidence="1" key="1">
    <citation type="submission" date="2021-05" db="EMBL/GenBank/DDBJ databases">
        <title>A free-living protist that lacks canonical eukaryotic 1 DNA replication and segregation systems.</title>
        <authorList>
            <person name="Salas-Leiva D.E."/>
            <person name="Tromer E.C."/>
            <person name="Curtis B.A."/>
            <person name="Jerlstrom-Hultqvist J."/>
            <person name="Kolisko M."/>
            <person name="Yi Z."/>
            <person name="Salas-Leiva J.S."/>
            <person name="Gallot-Lavallee L."/>
            <person name="Kops G.J.P.L."/>
            <person name="Archibald J.M."/>
            <person name="Simpson A.G.B."/>
            <person name="Roger A.J."/>
        </authorList>
    </citation>
    <scope>NUCLEOTIDE SEQUENCE</scope>
    <source>
        <strain evidence="1">BICM</strain>
    </source>
</reference>
<dbReference type="Pfam" id="PF03645">
    <property type="entry name" value="Tctex-1"/>
    <property type="match status" value="1"/>
</dbReference>
<evidence type="ECO:0008006" key="3">
    <source>
        <dbReference type="Google" id="ProtNLM"/>
    </source>
</evidence>
<dbReference type="GO" id="GO:0005868">
    <property type="term" value="C:cytoplasmic dynein complex"/>
    <property type="evidence" value="ECO:0007669"/>
    <property type="project" value="TreeGrafter"/>
</dbReference>
<dbReference type="Gene3D" id="3.30.1140.40">
    <property type="entry name" value="Tctex-1"/>
    <property type="match status" value="1"/>
</dbReference>
<dbReference type="PANTHER" id="PTHR21255:SF4">
    <property type="entry name" value="DYNEIN LIGHT CHAIN TCTEX-TYPE"/>
    <property type="match status" value="1"/>
</dbReference>
<dbReference type="InterPro" id="IPR005334">
    <property type="entry name" value="Tctex-1-like"/>
</dbReference>
<protein>
    <recommendedName>
        <fullName evidence="3">Dynein light chain</fullName>
    </recommendedName>
</protein>
<dbReference type="InterPro" id="IPR038586">
    <property type="entry name" value="Tctex-1-like_sf"/>
</dbReference>
<dbReference type="GO" id="GO:0007018">
    <property type="term" value="P:microtubule-based movement"/>
    <property type="evidence" value="ECO:0007669"/>
    <property type="project" value="TreeGrafter"/>
</dbReference>
<dbReference type="EMBL" id="JAHDYR010000038">
    <property type="protein sequence ID" value="KAG9392362.1"/>
    <property type="molecule type" value="Genomic_DNA"/>
</dbReference>
<gene>
    <name evidence="1" type="ORF">J8273_5352</name>
</gene>
<evidence type="ECO:0000313" key="1">
    <source>
        <dbReference type="EMBL" id="KAG9392362.1"/>
    </source>
</evidence>
<keyword evidence="2" id="KW-1185">Reference proteome</keyword>
<dbReference type="OrthoDB" id="10059120at2759"/>
<organism evidence="1 2">
    <name type="scientific">Carpediemonas membranifera</name>
    <dbReference type="NCBI Taxonomy" id="201153"/>
    <lineage>
        <taxon>Eukaryota</taxon>
        <taxon>Metamonada</taxon>
        <taxon>Carpediemonas-like organisms</taxon>
        <taxon>Carpediemonas</taxon>
    </lineage>
</organism>
<accession>A0A8J6E2V7</accession>
<dbReference type="Proteomes" id="UP000717585">
    <property type="component" value="Unassembled WGS sequence"/>
</dbReference>
<dbReference type="AlphaFoldDB" id="A0A8J6E2V7"/>
<dbReference type="CDD" id="cd21455">
    <property type="entry name" value="DLC-like_DYNLT1_DYNLT3"/>
    <property type="match status" value="1"/>
</dbReference>
<proteinExistence type="predicted"/>
<dbReference type="GO" id="GO:0005737">
    <property type="term" value="C:cytoplasm"/>
    <property type="evidence" value="ECO:0007669"/>
    <property type="project" value="TreeGrafter"/>
</dbReference>
<sequence>MNDATFVTEEVSSIVKDTIEEILGNSPYQHAMVEEWSNTILEAVTKKLVAMNKPYKYMSTCVISQKVGAGLHVSNSCYWDSGSDGLAAVTWESKSMYCVITVFGLAI</sequence>
<dbReference type="GO" id="GO:0045505">
    <property type="term" value="F:dynein intermediate chain binding"/>
    <property type="evidence" value="ECO:0007669"/>
    <property type="project" value="TreeGrafter"/>
</dbReference>
<comment type="caution">
    <text evidence="1">The sequence shown here is derived from an EMBL/GenBank/DDBJ whole genome shotgun (WGS) entry which is preliminary data.</text>
</comment>